<dbReference type="SUPFAM" id="SSF103473">
    <property type="entry name" value="MFS general substrate transporter"/>
    <property type="match status" value="1"/>
</dbReference>
<feature type="transmembrane region" description="Helical" evidence="3">
    <location>
        <begin position="172"/>
        <end position="196"/>
    </location>
</feature>
<protein>
    <recommendedName>
        <fullName evidence="4">Major facilitator superfamily (MFS) profile domain-containing protein</fullName>
    </recommendedName>
</protein>
<evidence type="ECO:0000256" key="1">
    <source>
        <dbReference type="ARBA" id="ARBA00004141"/>
    </source>
</evidence>
<feature type="transmembrane region" description="Helical" evidence="3">
    <location>
        <begin position="120"/>
        <end position="139"/>
    </location>
</feature>
<feature type="transmembrane region" description="Helical" evidence="3">
    <location>
        <begin position="438"/>
        <end position="460"/>
    </location>
</feature>
<dbReference type="InterPro" id="IPR011701">
    <property type="entry name" value="MFS"/>
</dbReference>
<dbReference type="PROSITE" id="PS50850">
    <property type="entry name" value="MFS"/>
    <property type="match status" value="1"/>
</dbReference>
<evidence type="ECO:0000313" key="5">
    <source>
        <dbReference type="EMBL" id="KAL0579397.1"/>
    </source>
</evidence>
<keyword evidence="3" id="KW-1133">Transmembrane helix</keyword>
<sequence>MSDLTYYHVPLPSVRRRSTFVLGASTAAAAREKVRGKKNGESIVVEVRPVDSDSELSDDDDDVGLLGGSEDPPPDGGLQAWLVVFGAFCSSFTTFGYINAWGVFQAYYQQSILNDVPPSTIAWIGSVQYSLLFFPGLIVGRLFDMGYFRVNLIWASTLLVLSIFIVPECKEYWQFLLCQGFGTGLAAGTIFGPCIALVTQWFSKRRGLALGLFTTGSAAGGTAIPILVRNLIPIIGYPWTMRVLGFIVLAIQGTAILTMRRRTHRRPAPGTKFFTFSFFKSAPYSLYCLSTFTVFLGFYTLLTYVATTAKNVGASETASVYFVAYSNAASGLGRIFAGMVADRFGPLNVMIPLTAICGIMTYIWPFAQNQGQLIAVCIIYGFCTGSYAALLPHPVVAMGELKEVGQRIGMMLTLLAFGGLLGPPLSGEVNSRYGLKAMGFYAGSVVLAGVFIMCIVRYLLSRKR</sequence>
<comment type="subcellular location">
    <subcellularLocation>
        <location evidence="1">Membrane</location>
        <topology evidence="1">Multi-pass membrane protein</topology>
    </subcellularLocation>
</comment>
<feature type="transmembrane region" description="Helical" evidence="3">
    <location>
        <begin position="80"/>
        <end position="100"/>
    </location>
</feature>
<feature type="transmembrane region" description="Helical" evidence="3">
    <location>
        <begin position="349"/>
        <end position="367"/>
    </location>
</feature>
<evidence type="ECO:0000256" key="3">
    <source>
        <dbReference type="SAM" id="Phobius"/>
    </source>
</evidence>
<evidence type="ECO:0000256" key="2">
    <source>
        <dbReference type="ARBA" id="ARBA00006727"/>
    </source>
</evidence>
<dbReference type="Proteomes" id="UP001465976">
    <property type="component" value="Unassembled WGS sequence"/>
</dbReference>
<dbReference type="PANTHER" id="PTHR11360">
    <property type="entry name" value="MONOCARBOXYLATE TRANSPORTER"/>
    <property type="match status" value="1"/>
</dbReference>
<dbReference type="Pfam" id="PF07690">
    <property type="entry name" value="MFS_1"/>
    <property type="match status" value="1"/>
</dbReference>
<accession>A0ABR3FV63</accession>
<keyword evidence="3" id="KW-0812">Transmembrane</keyword>
<dbReference type="InterPro" id="IPR050327">
    <property type="entry name" value="Proton-linked_MCT"/>
</dbReference>
<keyword evidence="6" id="KW-1185">Reference proteome</keyword>
<dbReference type="InterPro" id="IPR020846">
    <property type="entry name" value="MFS_dom"/>
</dbReference>
<comment type="caution">
    <text evidence="5">The sequence shown here is derived from an EMBL/GenBank/DDBJ whole genome shotgun (WGS) entry which is preliminary data.</text>
</comment>
<dbReference type="EMBL" id="JBAHYK010000061">
    <property type="protein sequence ID" value="KAL0579397.1"/>
    <property type="molecule type" value="Genomic_DNA"/>
</dbReference>
<feature type="transmembrane region" description="Helical" evidence="3">
    <location>
        <begin position="146"/>
        <end position="166"/>
    </location>
</feature>
<dbReference type="Gene3D" id="1.20.1250.20">
    <property type="entry name" value="MFS general substrate transporter like domains"/>
    <property type="match status" value="2"/>
</dbReference>
<feature type="transmembrane region" description="Helical" evidence="3">
    <location>
        <begin position="208"/>
        <end position="228"/>
    </location>
</feature>
<feature type="transmembrane region" description="Helical" evidence="3">
    <location>
        <begin position="234"/>
        <end position="257"/>
    </location>
</feature>
<dbReference type="InterPro" id="IPR036259">
    <property type="entry name" value="MFS_trans_sf"/>
</dbReference>
<name>A0ABR3FV63_9AGAR</name>
<feature type="domain" description="Major facilitator superfamily (MFS) profile" evidence="4">
    <location>
        <begin position="283"/>
        <end position="464"/>
    </location>
</feature>
<dbReference type="PANTHER" id="PTHR11360:SF234">
    <property type="entry name" value="MFS-TYPE TRANSPORTER DBAD-RELATED"/>
    <property type="match status" value="1"/>
</dbReference>
<feature type="transmembrane region" description="Helical" evidence="3">
    <location>
        <begin position="318"/>
        <end position="337"/>
    </location>
</feature>
<feature type="transmembrane region" description="Helical" evidence="3">
    <location>
        <begin position="408"/>
        <end position="426"/>
    </location>
</feature>
<feature type="transmembrane region" description="Helical" evidence="3">
    <location>
        <begin position="284"/>
        <end position="306"/>
    </location>
</feature>
<gene>
    <name evidence="5" type="ORF">V5O48_002622</name>
</gene>
<comment type="similarity">
    <text evidence="2">Belongs to the major facilitator superfamily. Monocarboxylate porter (TC 2.A.1.13) family.</text>
</comment>
<proteinExistence type="inferred from homology"/>
<keyword evidence="3" id="KW-0472">Membrane</keyword>
<feature type="transmembrane region" description="Helical" evidence="3">
    <location>
        <begin position="373"/>
        <end position="396"/>
    </location>
</feature>
<organism evidence="5 6">
    <name type="scientific">Marasmius crinis-equi</name>
    <dbReference type="NCBI Taxonomy" id="585013"/>
    <lineage>
        <taxon>Eukaryota</taxon>
        <taxon>Fungi</taxon>
        <taxon>Dikarya</taxon>
        <taxon>Basidiomycota</taxon>
        <taxon>Agaricomycotina</taxon>
        <taxon>Agaricomycetes</taxon>
        <taxon>Agaricomycetidae</taxon>
        <taxon>Agaricales</taxon>
        <taxon>Marasmiineae</taxon>
        <taxon>Marasmiaceae</taxon>
        <taxon>Marasmius</taxon>
    </lineage>
</organism>
<evidence type="ECO:0000313" key="6">
    <source>
        <dbReference type="Proteomes" id="UP001465976"/>
    </source>
</evidence>
<reference evidence="5 6" key="1">
    <citation type="submission" date="2024-02" db="EMBL/GenBank/DDBJ databases">
        <title>A draft genome for the cacao thread blight pathogen Marasmius crinis-equi.</title>
        <authorList>
            <person name="Cohen S.P."/>
            <person name="Baruah I.K."/>
            <person name="Amoako-Attah I."/>
            <person name="Bukari Y."/>
            <person name="Meinhardt L.W."/>
            <person name="Bailey B.A."/>
        </authorList>
    </citation>
    <scope>NUCLEOTIDE SEQUENCE [LARGE SCALE GENOMIC DNA]</scope>
    <source>
        <strain evidence="5 6">GH-76</strain>
    </source>
</reference>
<evidence type="ECO:0000259" key="4">
    <source>
        <dbReference type="PROSITE" id="PS50850"/>
    </source>
</evidence>